<dbReference type="InterPro" id="IPR013792">
    <property type="entry name" value="RNA3'P_cycl/enolpyr_Trfase_a/b"/>
</dbReference>
<reference evidence="3 4" key="1">
    <citation type="submission" date="2017-03" db="EMBL/GenBank/DDBJ databases">
        <title>Genomes of endolithic fungi from Antarctica.</title>
        <authorList>
            <person name="Coleine C."/>
            <person name="Masonjones S."/>
            <person name="Stajich J.E."/>
        </authorList>
    </citation>
    <scope>NUCLEOTIDE SEQUENCE [LARGE SCALE GENOMIC DNA]</scope>
    <source>
        <strain evidence="3 4">CCFEE 5187</strain>
    </source>
</reference>
<dbReference type="InterPro" id="IPR023797">
    <property type="entry name" value="RNA3'_phos_cyclase_dom"/>
</dbReference>
<dbReference type="PANTHER" id="PTHR11096:SF0">
    <property type="entry name" value="RNA 3'-TERMINAL PHOSPHATE CYCLASE"/>
    <property type="match status" value="1"/>
</dbReference>
<dbReference type="Gene3D" id="3.30.360.20">
    <property type="entry name" value="RNA 3'-terminal phosphate cyclase, insert domain"/>
    <property type="match status" value="1"/>
</dbReference>
<comment type="caution">
    <text evidence="3">The sequence shown here is derived from an EMBL/GenBank/DDBJ whole genome shotgun (WGS) entry which is preliminary data.</text>
</comment>
<dbReference type="PANTHER" id="PTHR11096">
    <property type="entry name" value="RNA 3' TERMINAL PHOSPHATE CYCLASE"/>
    <property type="match status" value="1"/>
</dbReference>
<organism evidence="3 4">
    <name type="scientific">Cryomyces minteri</name>
    <dbReference type="NCBI Taxonomy" id="331657"/>
    <lineage>
        <taxon>Eukaryota</taxon>
        <taxon>Fungi</taxon>
        <taxon>Dikarya</taxon>
        <taxon>Ascomycota</taxon>
        <taxon>Pezizomycotina</taxon>
        <taxon>Dothideomycetes</taxon>
        <taxon>Dothideomycetes incertae sedis</taxon>
        <taxon>Cryomyces</taxon>
    </lineage>
</organism>
<evidence type="ECO:0000256" key="1">
    <source>
        <dbReference type="SAM" id="MobiDB-lite"/>
    </source>
</evidence>
<evidence type="ECO:0000313" key="4">
    <source>
        <dbReference type="Proteomes" id="UP000308768"/>
    </source>
</evidence>
<protein>
    <recommendedName>
        <fullName evidence="2">RNA 3'-terminal phosphate cyclase domain-containing protein</fullName>
    </recommendedName>
</protein>
<accession>A0A4U0XFW5</accession>
<dbReference type="SUPFAM" id="SSF55205">
    <property type="entry name" value="EPT/RTPC-like"/>
    <property type="match status" value="1"/>
</dbReference>
<gene>
    <name evidence="3" type="ORF">B0A49_02552</name>
</gene>
<dbReference type="InterPro" id="IPR037136">
    <property type="entry name" value="RNA3'_phos_cyclase_dom_sf"/>
</dbReference>
<dbReference type="EMBL" id="NAJN01000322">
    <property type="protein sequence ID" value="TKA74977.1"/>
    <property type="molecule type" value="Genomic_DNA"/>
</dbReference>
<dbReference type="GO" id="GO:0006396">
    <property type="term" value="P:RNA processing"/>
    <property type="evidence" value="ECO:0007669"/>
    <property type="project" value="InterPro"/>
</dbReference>
<dbReference type="GO" id="GO:0005634">
    <property type="term" value="C:nucleus"/>
    <property type="evidence" value="ECO:0007669"/>
    <property type="project" value="TreeGrafter"/>
</dbReference>
<keyword evidence="4" id="KW-1185">Reference proteome</keyword>
<feature type="domain" description="RNA 3'-terminal phosphate cyclase" evidence="2">
    <location>
        <begin position="12"/>
        <end position="375"/>
    </location>
</feature>
<dbReference type="Proteomes" id="UP000308768">
    <property type="component" value="Unassembled WGS sequence"/>
</dbReference>
<dbReference type="InterPro" id="IPR000228">
    <property type="entry name" value="RNA3'_term_phos_cyc"/>
</dbReference>
<sequence>MSCPVHLDGRSLEGGGQLLRIALGISALTSIPVHITDIRGNRAGGGGLKGQHLAVVKWLAKACGVDASNMMKKSKTLTFKPDAESIDASLFTNYTLPDGTECLHTKINMESPGSIGLAFQAVLPYVLFSSHTTCPRLPVRLSFYGGTNVSFSLSHDYVVQVLLPTLSRIGIPPITANLGKRGWSTGGAQIGSVMFIIQPITLGASFPAFQLVERGELKSIHATAILPKSSHAEMGSKLTDAVTRRFGLDASHFTLQLEASYHSKRLYLVLVATTSTDCKLGRDWLYDRKITSLSVAIAELVARVTSDLVVELAGSGRVDEYMRDQLVIFQALARGRSKIDVGRGEAAKEGRKSIRRPSLHARTAEWVVERLLGTRSDGGGGGEGVGFVVGEPFGERKRVGQDDENGGALEEKMGKLHV</sequence>
<dbReference type="STRING" id="331657.A0A4U0XFW5"/>
<dbReference type="InterPro" id="IPR036553">
    <property type="entry name" value="RPTC_insert"/>
</dbReference>
<dbReference type="AlphaFoldDB" id="A0A4U0XFW5"/>
<evidence type="ECO:0000313" key="3">
    <source>
        <dbReference type="EMBL" id="TKA74977.1"/>
    </source>
</evidence>
<dbReference type="GO" id="GO:0003963">
    <property type="term" value="F:RNA-3'-phosphate cyclase activity"/>
    <property type="evidence" value="ECO:0007669"/>
    <property type="project" value="TreeGrafter"/>
</dbReference>
<feature type="region of interest" description="Disordered" evidence="1">
    <location>
        <begin position="394"/>
        <end position="418"/>
    </location>
</feature>
<name>A0A4U0XFW5_9PEZI</name>
<dbReference type="OrthoDB" id="25029at2759"/>
<feature type="compositionally biased region" description="Basic and acidic residues" evidence="1">
    <location>
        <begin position="409"/>
        <end position="418"/>
    </location>
</feature>
<dbReference type="Gene3D" id="3.65.10.20">
    <property type="entry name" value="RNA 3'-terminal phosphate cyclase domain"/>
    <property type="match status" value="1"/>
</dbReference>
<evidence type="ECO:0000259" key="2">
    <source>
        <dbReference type="Pfam" id="PF01137"/>
    </source>
</evidence>
<proteinExistence type="predicted"/>
<dbReference type="Pfam" id="PF01137">
    <property type="entry name" value="RTC"/>
    <property type="match status" value="1"/>
</dbReference>